<dbReference type="Pfam" id="PF13392">
    <property type="entry name" value="HNH_3"/>
    <property type="match status" value="1"/>
</dbReference>
<evidence type="ECO:0000313" key="2">
    <source>
        <dbReference type="EMBL" id="QHU07089.1"/>
    </source>
</evidence>
<dbReference type="InterPro" id="IPR044925">
    <property type="entry name" value="His-Me_finger_sf"/>
</dbReference>
<evidence type="ECO:0000259" key="1">
    <source>
        <dbReference type="SMART" id="SM00507"/>
    </source>
</evidence>
<dbReference type="AlphaFoldDB" id="A0A6C0JNC8"/>
<dbReference type="SUPFAM" id="SSF54060">
    <property type="entry name" value="His-Me finger endonucleases"/>
    <property type="match status" value="1"/>
</dbReference>
<dbReference type="Gene3D" id="3.90.75.20">
    <property type="match status" value="1"/>
</dbReference>
<accession>A0A6C0JNC8</accession>
<protein>
    <recommendedName>
        <fullName evidence="1">HNH nuclease domain-containing protein</fullName>
    </recommendedName>
</protein>
<dbReference type="EMBL" id="MN740672">
    <property type="protein sequence ID" value="QHU07089.1"/>
    <property type="molecule type" value="Genomic_DNA"/>
</dbReference>
<feature type="domain" description="HNH nuclease" evidence="1">
    <location>
        <begin position="74"/>
        <end position="122"/>
    </location>
</feature>
<dbReference type="SMART" id="SM00507">
    <property type="entry name" value="HNHc"/>
    <property type="match status" value="1"/>
</dbReference>
<sequence length="139" mass="16508">MTSKTKKKYNKMDPLAHILHRPEPEIWTEIKNYENRYLISTHGSVFSEIKNQHRSFYITSNGYADIMLSSGQKQYTHFYIHRLIANHFISNPQKKKEVNHKDGNKLNNHISNLEWSCRSEQINHRNHYVQQQKSGNKGL</sequence>
<name>A0A6C0JNC8_9ZZZZ</name>
<organism evidence="2">
    <name type="scientific">viral metagenome</name>
    <dbReference type="NCBI Taxonomy" id="1070528"/>
    <lineage>
        <taxon>unclassified sequences</taxon>
        <taxon>metagenomes</taxon>
        <taxon>organismal metagenomes</taxon>
    </lineage>
</organism>
<dbReference type="InterPro" id="IPR003615">
    <property type="entry name" value="HNH_nuc"/>
</dbReference>
<proteinExistence type="predicted"/>
<reference evidence="2" key="1">
    <citation type="journal article" date="2020" name="Nature">
        <title>Giant virus diversity and host interactions through global metagenomics.</title>
        <authorList>
            <person name="Schulz F."/>
            <person name="Roux S."/>
            <person name="Paez-Espino D."/>
            <person name="Jungbluth S."/>
            <person name="Walsh D.A."/>
            <person name="Denef V.J."/>
            <person name="McMahon K.D."/>
            <person name="Konstantinidis K.T."/>
            <person name="Eloe-Fadrosh E.A."/>
            <person name="Kyrpides N.C."/>
            <person name="Woyke T."/>
        </authorList>
    </citation>
    <scope>NUCLEOTIDE SEQUENCE</scope>
    <source>
        <strain evidence="2">GVMAG-S-1038524-41</strain>
    </source>
</reference>